<sequence>MDWDSDCDVLDLTQDNVADGSSSVLHTPPAVTYTNLPGPSHSASKPRELRRAGSGLVDCHHILTKTFGHAGYKGKQKEIVDAAVRGADIFVLAPTGMGKSLCFQVPAVAETHGVTIVVSPLLALMKNQVAGLREKNVTVASFTSETSPSEKKIIVRDLASGHPVNRLLYITPEKLCTPDFMGIMSTLYEQHELNRLVVDEAHCISEWGHDFRAEYRRLGIFRQKFPDVAIMALTATATPAVQQDIIQSLGIQGKYLVKVVHPFNRANLFYEVRYLSTPNPMSQMADIADYIFTLYERRERPSSGIVYCRTRASCDELSGYLRGKGLNSRPYHRGLPPATLDRTLKDWTRGGDGKGGVDVVCATIAFGLGIDKADVRYIIHYDLPKSLEGYYQETGRAGRDGSPAKCVLYYSREDVIRVKRWVNGSHTKRVNAADKAAGPAPSQRAVDSLTSLVQFAESTEICRHVAICRYFGEPIDLKDEELVKKYCNNMCDICRYPDKTKRRHKSLSSEEHAGTQVSAYPAREYDDDDERPRAGPSRANSSSFNNNNDAVWRKDFRNNAVGNNNNKRTRSDAGDRAGFFKKTKSAGSSGTPSFGKSLVTKPFQSVGNLKKPFKTPFRTPVLTTEGEVESDSEGELEVVEREPSLVEPEEEDEEETDQLRNDWPSSPIDLPDAEVQLDVSFSQKIDPASRHTAYTSIRKMLHKVFLHGSDVEETWVQLGVAVDSEDRAVILDEAAHALELDALSMCSTPAGYESRVEATVDAVRVLGRSSGVWDINKVAKPEEEEEWEDARTVLEVVRKSGRKR</sequence>
<feature type="region of interest" description="Disordered" evidence="8">
    <location>
        <begin position="622"/>
        <end position="666"/>
    </location>
</feature>
<evidence type="ECO:0000259" key="10">
    <source>
        <dbReference type="PROSITE" id="PS51194"/>
    </source>
</evidence>
<dbReference type="SUPFAM" id="SSF52540">
    <property type="entry name" value="P-loop containing nucleoside triphosphate hydrolases"/>
    <property type="match status" value="1"/>
</dbReference>
<evidence type="ECO:0000313" key="11">
    <source>
        <dbReference type="EMBL" id="KAJ7643735.1"/>
    </source>
</evidence>
<organism evidence="11 12">
    <name type="scientific">Roridomyces roridus</name>
    <dbReference type="NCBI Taxonomy" id="1738132"/>
    <lineage>
        <taxon>Eukaryota</taxon>
        <taxon>Fungi</taxon>
        <taxon>Dikarya</taxon>
        <taxon>Basidiomycota</taxon>
        <taxon>Agaricomycotina</taxon>
        <taxon>Agaricomycetes</taxon>
        <taxon>Agaricomycetidae</taxon>
        <taxon>Agaricales</taxon>
        <taxon>Marasmiineae</taxon>
        <taxon>Mycenaceae</taxon>
        <taxon>Roridomyces</taxon>
    </lineage>
</organism>
<evidence type="ECO:0000256" key="7">
    <source>
        <dbReference type="RuleBase" id="RU364117"/>
    </source>
</evidence>
<dbReference type="PROSITE" id="PS51194">
    <property type="entry name" value="HELICASE_CTER"/>
    <property type="match status" value="1"/>
</dbReference>
<evidence type="ECO:0000259" key="9">
    <source>
        <dbReference type="PROSITE" id="PS51192"/>
    </source>
</evidence>
<dbReference type="InterPro" id="IPR032284">
    <property type="entry name" value="RecQ_Zn-bd"/>
</dbReference>
<keyword evidence="5 7" id="KW-0067">ATP-binding</keyword>
<feature type="compositionally biased region" description="Acidic residues" evidence="8">
    <location>
        <begin position="626"/>
        <end position="637"/>
    </location>
</feature>
<feature type="domain" description="Helicase ATP-binding" evidence="9">
    <location>
        <begin position="80"/>
        <end position="255"/>
    </location>
</feature>
<dbReference type="GO" id="GO:0005524">
    <property type="term" value="F:ATP binding"/>
    <property type="evidence" value="ECO:0007669"/>
    <property type="project" value="UniProtKB-KW"/>
</dbReference>
<comment type="catalytic activity">
    <reaction evidence="6 7">
        <text>Couples ATP hydrolysis with the unwinding of duplex DNA by translocating in the 3'-5' direction.</text>
        <dbReference type="EC" id="5.6.2.4"/>
    </reaction>
</comment>
<keyword evidence="7" id="KW-0539">Nucleus</keyword>
<dbReference type="InterPro" id="IPR014001">
    <property type="entry name" value="Helicase_ATP-bd"/>
</dbReference>
<comment type="catalytic activity">
    <reaction evidence="7">
        <text>ATP + H2O = ADP + phosphate + H(+)</text>
        <dbReference type="Rhea" id="RHEA:13065"/>
        <dbReference type="ChEBI" id="CHEBI:15377"/>
        <dbReference type="ChEBI" id="CHEBI:15378"/>
        <dbReference type="ChEBI" id="CHEBI:30616"/>
        <dbReference type="ChEBI" id="CHEBI:43474"/>
        <dbReference type="ChEBI" id="CHEBI:456216"/>
    </reaction>
</comment>
<feature type="compositionally biased region" description="Polar residues" evidence="8">
    <location>
        <begin position="585"/>
        <end position="594"/>
    </location>
</feature>
<dbReference type="SMART" id="SM00487">
    <property type="entry name" value="DEXDc"/>
    <property type="match status" value="1"/>
</dbReference>
<feature type="compositionally biased region" description="Acidic residues" evidence="8">
    <location>
        <begin position="647"/>
        <end position="656"/>
    </location>
</feature>
<comment type="similarity">
    <text evidence="1 7">Belongs to the helicase family. RecQ subfamily.</text>
</comment>
<dbReference type="InterPro" id="IPR004589">
    <property type="entry name" value="DNA_helicase_ATP-dep_RecQ"/>
</dbReference>
<proteinExistence type="inferred from homology"/>
<dbReference type="GO" id="GO:0043138">
    <property type="term" value="F:3'-5' DNA helicase activity"/>
    <property type="evidence" value="ECO:0007669"/>
    <property type="project" value="UniProtKB-EC"/>
</dbReference>
<evidence type="ECO:0000256" key="1">
    <source>
        <dbReference type="ARBA" id="ARBA00005446"/>
    </source>
</evidence>
<reference evidence="11" key="1">
    <citation type="submission" date="2023-03" db="EMBL/GenBank/DDBJ databases">
        <title>Massive genome expansion in bonnet fungi (Mycena s.s.) driven by repeated elements and novel gene families across ecological guilds.</title>
        <authorList>
            <consortium name="Lawrence Berkeley National Laboratory"/>
            <person name="Harder C.B."/>
            <person name="Miyauchi S."/>
            <person name="Viragh M."/>
            <person name="Kuo A."/>
            <person name="Thoen E."/>
            <person name="Andreopoulos B."/>
            <person name="Lu D."/>
            <person name="Skrede I."/>
            <person name="Drula E."/>
            <person name="Henrissat B."/>
            <person name="Morin E."/>
            <person name="Kohler A."/>
            <person name="Barry K."/>
            <person name="LaButti K."/>
            <person name="Morin E."/>
            <person name="Salamov A."/>
            <person name="Lipzen A."/>
            <person name="Mereny Z."/>
            <person name="Hegedus B."/>
            <person name="Baldrian P."/>
            <person name="Stursova M."/>
            <person name="Weitz H."/>
            <person name="Taylor A."/>
            <person name="Grigoriev I.V."/>
            <person name="Nagy L.G."/>
            <person name="Martin F."/>
            <person name="Kauserud H."/>
        </authorList>
    </citation>
    <scope>NUCLEOTIDE SEQUENCE</scope>
    <source>
        <strain evidence="11">9284</strain>
    </source>
</reference>
<comment type="subcellular location">
    <subcellularLocation>
        <location evidence="7">Nucleus</location>
    </subcellularLocation>
</comment>
<dbReference type="GO" id="GO:0005694">
    <property type="term" value="C:chromosome"/>
    <property type="evidence" value="ECO:0007669"/>
    <property type="project" value="TreeGrafter"/>
</dbReference>
<dbReference type="Gene3D" id="3.40.50.300">
    <property type="entry name" value="P-loop containing nucleotide triphosphate hydrolases"/>
    <property type="match status" value="2"/>
</dbReference>
<feature type="compositionally biased region" description="Polar residues" evidence="8">
    <location>
        <begin position="32"/>
        <end position="43"/>
    </location>
</feature>
<dbReference type="CDD" id="cd17920">
    <property type="entry name" value="DEXHc_RecQ"/>
    <property type="match status" value="1"/>
</dbReference>
<name>A0AAD7CAJ4_9AGAR</name>
<dbReference type="PANTHER" id="PTHR13710">
    <property type="entry name" value="DNA HELICASE RECQ FAMILY MEMBER"/>
    <property type="match status" value="1"/>
</dbReference>
<dbReference type="GO" id="GO:0005634">
    <property type="term" value="C:nucleus"/>
    <property type="evidence" value="ECO:0007669"/>
    <property type="project" value="UniProtKB-SubCell"/>
</dbReference>
<evidence type="ECO:0000256" key="8">
    <source>
        <dbReference type="SAM" id="MobiDB-lite"/>
    </source>
</evidence>
<evidence type="ECO:0000256" key="5">
    <source>
        <dbReference type="ARBA" id="ARBA00022840"/>
    </source>
</evidence>
<dbReference type="Proteomes" id="UP001221142">
    <property type="component" value="Unassembled WGS sequence"/>
</dbReference>
<keyword evidence="4 7" id="KW-0347">Helicase</keyword>
<dbReference type="GO" id="GO:0009378">
    <property type="term" value="F:four-way junction helicase activity"/>
    <property type="evidence" value="ECO:0007669"/>
    <property type="project" value="TreeGrafter"/>
</dbReference>
<evidence type="ECO:0000256" key="3">
    <source>
        <dbReference type="ARBA" id="ARBA00022801"/>
    </source>
</evidence>
<dbReference type="Pfam" id="PF00271">
    <property type="entry name" value="Helicase_C"/>
    <property type="match status" value="1"/>
</dbReference>
<dbReference type="PANTHER" id="PTHR13710:SF152">
    <property type="entry name" value="ATP-DEPENDENT DNA HELICASE Q5"/>
    <property type="match status" value="1"/>
</dbReference>
<protein>
    <recommendedName>
        <fullName evidence="7">ATP-dependent DNA helicase</fullName>
        <ecNumber evidence="7">5.6.2.4</ecNumber>
    </recommendedName>
</protein>
<evidence type="ECO:0000256" key="4">
    <source>
        <dbReference type="ARBA" id="ARBA00022806"/>
    </source>
</evidence>
<evidence type="ECO:0000313" key="12">
    <source>
        <dbReference type="Proteomes" id="UP001221142"/>
    </source>
</evidence>
<gene>
    <name evidence="11" type="ORF">FB45DRAFT_895911</name>
</gene>
<dbReference type="Pfam" id="PF16124">
    <property type="entry name" value="RecQ_Zn_bind"/>
    <property type="match status" value="1"/>
</dbReference>
<dbReference type="FunFam" id="3.40.50.300:FF:001389">
    <property type="entry name" value="ATP-dependent DNA helicase RecQ"/>
    <property type="match status" value="1"/>
</dbReference>
<dbReference type="GO" id="GO:0003676">
    <property type="term" value="F:nucleic acid binding"/>
    <property type="evidence" value="ECO:0007669"/>
    <property type="project" value="InterPro"/>
</dbReference>
<keyword evidence="2 7" id="KW-0547">Nucleotide-binding</keyword>
<feature type="region of interest" description="Disordered" evidence="8">
    <location>
        <begin position="20"/>
        <end position="50"/>
    </location>
</feature>
<feature type="region of interest" description="Disordered" evidence="8">
    <location>
        <begin position="502"/>
        <end position="598"/>
    </location>
</feature>
<dbReference type="NCBIfam" id="TIGR00614">
    <property type="entry name" value="recQ_fam"/>
    <property type="match status" value="1"/>
</dbReference>
<dbReference type="InterPro" id="IPR011545">
    <property type="entry name" value="DEAD/DEAH_box_helicase_dom"/>
</dbReference>
<keyword evidence="12" id="KW-1185">Reference proteome</keyword>
<dbReference type="SMART" id="SM00490">
    <property type="entry name" value="HELICc"/>
    <property type="match status" value="1"/>
</dbReference>
<evidence type="ECO:0000256" key="2">
    <source>
        <dbReference type="ARBA" id="ARBA00022741"/>
    </source>
</evidence>
<evidence type="ECO:0000256" key="6">
    <source>
        <dbReference type="ARBA" id="ARBA00034617"/>
    </source>
</evidence>
<dbReference type="GO" id="GO:0000724">
    <property type="term" value="P:double-strand break repair via homologous recombination"/>
    <property type="evidence" value="ECO:0007669"/>
    <property type="project" value="TreeGrafter"/>
</dbReference>
<dbReference type="Pfam" id="PF00270">
    <property type="entry name" value="DEAD"/>
    <property type="match status" value="1"/>
</dbReference>
<dbReference type="PROSITE" id="PS51192">
    <property type="entry name" value="HELICASE_ATP_BIND_1"/>
    <property type="match status" value="1"/>
</dbReference>
<dbReference type="GO" id="GO:0016787">
    <property type="term" value="F:hydrolase activity"/>
    <property type="evidence" value="ECO:0007669"/>
    <property type="project" value="UniProtKB-KW"/>
</dbReference>
<dbReference type="GO" id="GO:0005737">
    <property type="term" value="C:cytoplasm"/>
    <property type="evidence" value="ECO:0007669"/>
    <property type="project" value="TreeGrafter"/>
</dbReference>
<dbReference type="InterPro" id="IPR027417">
    <property type="entry name" value="P-loop_NTPase"/>
</dbReference>
<dbReference type="EC" id="5.6.2.4" evidence="7"/>
<feature type="domain" description="Helicase C-terminal" evidence="10">
    <location>
        <begin position="286"/>
        <end position="450"/>
    </location>
</feature>
<accession>A0AAD7CAJ4</accession>
<comment type="caution">
    <text evidence="11">The sequence shown here is derived from an EMBL/GenBank/DDBJ whole genome shotgun (WGS) entry which is preliminary data.</text>
</comment>
<keyword evidence="3 7" id="KW-0378">Hydrolase</keyword>
<dbReference type="InterPro" id="IPR001650">
    <property type="entry name" value="Helicase_C-like"/>
</dbReference>
<dbReference type="EMBL" id="JARKIF010000003">
    <property type="protein sequence ID" value="KAJ7643735.1"/>
    <property type="molecule type" value="Genomic_DNA"/>
</dbReference>
<dbReference type="AlphaFoldDB" id="A0AAD7CAJ4"/>